<dbReference type="GO" id="GO:0010181">
    <property type="term" value="F:FMN binding"/>
    <property type="evidence" value="ECO:0007669"/>
    <property type="project" value="TreeGrafter"/>
</dbReference>
<feature type="domain" description="NADPH-dependent FMN reductase-like" evidence="1">
    <location>
        <begin position="4"/>
        <end position="148"/>
    </location>
</feature>
<evidence type="ECO:0000259" key="1">
    <source>
        <dbReference type="Pfam" id="PF03358"/>
    </source>
</evidence>
<dbReference type="GO" id="GO:0016491">
    <property type="term" value="F:oxidoreductase activity"/>
    <property type="evidence" value="ECO:0007669"/>
    <property type="project" value="InterPro"/>
</dbReference>
<dbReference type="RefSeq" id="WP_215340326.1">
    <property type="nucleotide sequence ID" value="NZ_JAGSGD010000001.1"/>
</dbReference>
<dbReference type="Proteomes" id="UP000622580">
    <property type="component" value="Unassembled WGS sequence"/>
</dbReference>
<dbReference type="Pfam" id="PF03358">
    <property type="entry name" value="FMN_red"/>
    <property type="match status" value="1"/>
</dbReference>
<evidence type="ECO:0000313" key="3">
    <source>
        <dbReference type="Proteomes" id="UP000622580"/>
    </source>
</evidence>
<reference evidence="2" key="1">
    <citation type="submission" date="2021-04" db="EMBL/GenBank/DDBJ databases">
        <title>Draft genome assembly of strain Phenylobacterium sp. 20VBR1 using MiniION and Illumina platforms.</title>
        <authorList>
            <person name="Thomas F.A."/>
            <person name="Krishnan K.P."/>
            <person name="Sinha R.K."/>
        </authorList>
    </citation>
    <scope>NUCLEOTIDE SEQUENCE</scope>
    <source>
        <strain evidence="2">20VBR1</strain>
    </source>
</reference>
<dbReference type="PANTHER" id="PTHR30543">
    <property type="entry name" value="CHROMATE REDUCTASE"/>
    <property type="match status" value="1"/>
</dbReference>
<accession>A0A941D2W2</accession>
<dbReference type="EMBL" id="JAGSGD010000001">
    <property type="protein sequence ID" value="MBR7619843.1"/>
    <property type="molecule type" value="Genomic_DNA"/>
</dbReference>
<dbReference type="Gene3D" id="3.40.50.360">
    <property type="match status" value="1"/>
</dbReference>
<dbReference type="InterPro" id="IPR005025">
    <property type="entry name" value="FMN_Rdtase-like_dom"/>
</dbReference>
<dbReference type="PANTHER" id="PTHR30543:SF21">
    <property type="entry name" value="NAD(P)H-DEPENDENT FMN REDUCTASE LOT6"/>
    <property type="match status" value="1"/>
</dbReference>
<comment type="caution">
    <text evidence="2">The sequence shown here is derived from an EMBL/GenBank/DDBJ whole genome shotgun (WGS) entry which is preliminary data.</text>
</comment>
<organism evidence="2 3">
    <name type="scientific">Phenylobacterium glaciei</name>
    <dbReference type="NCBI Taxonomy" id="2803784"/>
    <lineage>
        <taxon>Bacteria</taxon>
        <taxon>Pseudomonadati</taxon>
        <taxon>Pseudomonadota</taxon>
        <taxon>Alphaproteobacteria</taxon>
        <taxon>Caulobacterales</taxon>
        <taxon>Caulobacteraceae</taxon>
        <taxon>Phenylobacterium</taxon>
    </lineage>
</organism>
<evidence type="ECO:0000313" key="2">
    <source>
        <dbReference type="EMBL" id="MBR7619843.1"/>
    </source>
</evidence>
<dbReference type="AlphaFoldDB" id="A0A941D2W2"/>
<gene>
    <name evidence="2" type="ORF">JKL49_10630</name>
</gene>
<name>A0A941D2W2_9CAUL</name>
<sequence>MPLKLHTIICSTRPSRLGPKIAEWFDAIAQGHDGFDAELVDLASFELPVFDEPKHPRLRDYAHDHTKAWSASVDAADAFVFVTPEYNYGPPPSFINAVNYLVHEWAYKPAAFVSYGGASGGVRAVQMEKLLLTTMKVMPIPEGVALPMFSQHLVEGAFKPPELQDKAAGVMLTELARWATALKTLRAPS</sequence>
<dbReference type="InterPro" id="IPR050712">
    <property type="entry name" value="NAD(P)H-dep_reductase"/>
</dbReference>
<protein>
    <submittedName>
        <fullName evidence="2">NAD(P)H-dependent oxidoreductase</fullName>
    </submittedName>
</protein>
<dbReference type="GO" id="GO:0005829">
    <property type="term" value="C:cytosol"/>
    <property type="evidence" value="ECO:0007669"/>
    <property type="project" value="TreeGrafter"/>
</dbReference>
<proteinExistence type="predicted"/>
<keyword evidence="3" id="KW-1185">Reference proteome</keyword>
<dbReference type="InterPro" id="IPR029039">
    <property type="entry name" value="Flavoprotein-like_sf"/>
</dbReference>
<dbReference type="SUPFAM" id="SSF52218">
    <property type="entry name" value="Flavoproteins"/>
    <property type="match status" value="1"/>
</dbReference>